<dbReference type="EMBL" id="CP012159">
    <property type="protein sequence ID" value="AKT38463.1"/>
    <property type="molecule type" value="Genomic_DNA"/>
</dbReference>
<protein>
    <submittedName>
        <fullName evidence="2">Uncharacterized protein</fullName>
    </submittedName>
</protein>
<reference evidence="2 3" key="1">
    <citation type="submission" date="2015-07" db="EMBL/GenBank/DDBJ databases">
        <title>Genome analysis of myxobacterium Chondromyces crocatus Cm c5 reveals a high potential for natural compound synthesis and the genetic basis for the loss of fruiting body formation.</title>
        <authorList>
            <person name="Zaburannyi N."/>
            <person name="Bunk B."/>
            <person name="Maier J."/>
            <person name="Overmann J."/>
            <person name="Mueller R."/>
        </authorList>
    </citation>
    <scope>NUCLEOTIDE SEQUENCE [LARGE SCALE GENOMIC DNA]</scope>
    <source>
        <strain evidence="2 3">Cm c5</strain>
    </source>
</reference>
<name>A0A0K1ED07_CHOCO</name>
<gene>
    <name evidence="2" type="ORF">CMC5_026100</name>
</gene>
<accession>A0A0K1ED07</accession>
<dbReference type="AlphaFoldDB" id="A0A0K1ED07"/>
<proteinExistence type="predicted"/>
<organism evidence="2 3">
    <name type="scientific">Chondromyces crocatus</name>
    <dbReference type="NCBI Taxonomy" id="52"/>
    <lineage>
        <taxon>Bacteria</taxon>
        <taxon>Pseudomonadati</taxon>
        <taxon>Myxococcota</taxon>
        <taxon>Polyangia</taxon>
        <taxon>Polyangiales</taxon>
        <taxon>Polyangiaceae</taxon>
        <taxon>Chondromyces</taxon>
    </lineage>
</organism>
<dbReference type="KEGG" id="ccro:CMC5_026100"/>
<evidence type="ECO:0000313" key="2">
    <source>
        <dbReference type="EMBL" id="AKT38463.1"/>
    </source>
</evidence>
<evidence type="ECO:0000313" key="3">
    <source>
        <dbReference type="Proteomes" id="UP000067626"/>
    </source>
</evidence>
<dbReference type="Proteomes" id="UP000067626">
    <property type="component" value="Chromosome"/>
</dbReference>
<keyword evidence="3" id="KW-1185">Reference proteome</keyword>
<evidence type="ECO:0000256" key="1">
    <source>
        <dbReference type="SAM" id="MobiDB-lite"/>
    </source>
</evidence>
<sequence length="285" mass="29686">MDHQRIEKNQDASLRRDLPSGVALRLGCATLRRLRGDRCCADEGLDRLMSGLPKSMKWIATMATGFIVAAAACATGTDLAPGSPDPSLCDIICDCVECNDDQAACLKEWTALENRAVGVRCDDLYDAYVACYKRDAVCNNEQMRVPPSCLSASGALNQCLTESTPVCTTTNNGVCDEPEGTGTCAEGTDVVDCGGGPVCATTNNGVCDEPEGTGTCAEGTDVVDCAAAGNCPYVNDTVCDEPEGTGACPEGSDFADCNCPYQNDGECDEPEGTGACPEGSDPFDC</sequence>
<feature type="region of interest" description="Disordered" evidence="1">
    <location>
        <begin position="266"/>
        <end position="285"/>
    </location>
</feature>